<dbReference type="Proteomes" id="UP000236291">
    <property type="component" value="Unassembled WGS sequence"/>
</dbReference>
<dbReference type="AlphaFoldDB" id="A0A2K3K1P5"/>
<evidence type="ECO:0000256" key="1">
    <source>
        <dbReference type="SAM" id="MobiDB-lite"/>
    </source>
</evidence>
<reference evidence="2 3" key="2">
    <citation type="journal article" date="2017" name="Front. Plant Sci.">
        <title>Gene Classification and Mining of Molecular Markers Useful in Red Clover (Trifolium pratense) Breeding.</title>
        <authorList>
            <person name="Istvanek J."/>
            <person name="Dluhosova J."/>
            <person name="Dluhos P."/>
            <person name="Patkova L."/>
            <person name="Nedelnik J."/>
            <person name="Repkova J."/>
        </authorList>
    </citation>
    <scope>NUCLEOTIDE SEQUENCE [LARGE SCALE GENOMIC DNA]</scope>
    <source>
        <strain evidence="3">cv. Tatra</strain>
        <tissue evidence="2">Young leaves</tissue>
    </source>
</reference>
<proteinExistence type="predicted"/>
<comment type="caution">
    <text evidence="2">The sequence shown here is derived from an EMBL/GenBank/DDBJ whole genome shotgun (WGS) entry which is preliminary data.</text>
</comment>
<organism evidence="2 3">
    <name type="scientific">Trifolium pratense</name>
    <name type="common">Red clover</name>
    <dbReference type="NCBI Taxonomy" id="57577"/>
    <lineage>
        <taxon>Eukaryota</taxon>
        <taxon>Viridiplantae</taxon>
        <taxon>Streptophyta</taxon>
        <taxon>Embryophyta</taxon>
        <taxon>Tracheophyta</taxon>
        <taxon>Spermatophyta</taxon>
        <taxon>Magnoliopsida</taxon>
        <taxon>eudicotyledons</taxon>
        <taxon>Gunneridae</taxon>
        <taxon>Pentapetalae</taxon>
        <taxon>rosids</taxon>
        <taxon>fabids</taxon>
        <taxon>Fabales</taxon>
        <taxon>Fabaceae</taxon>
        <taxon>Papilionoideae</taxon>
        <taxon>50 kb inversion clade</taxon>
        <taxon>NPAAA clade</taxon>
        <taxon>Hologalegina</taxon>
        <taxon>IRL clade</taxon>
        <taxon>Trifolieae</taxon>
        <taxon>Trifolium</taxon>
    </lineage>
</organism>
<feature type="compositionally biased region" description="Polar residues" evidence="1">
    <location>
        <begin position="1"/>
        <end position="12"/>
    </location>
</feature>
<reference evidence="2 3" key="1">
    <citation type="journal article" date="2014" name="Am. J. Bot.">
        <title>Genome assembly and annotation for red clover (Trifolium pratense; Fabaceae).</title>
        <authorList>
            <person name="Istvanek J."/>
            <person name="Jaros M."/>
            <person name="Krenek A."/>
            <person name="Repkova J."/>
        </authorList>
    </citation>
    <scope>NUCLEOTIDE SEQUENCE [LARGE SCALE GENOMIC DNA]</scope>
    <source>
        <strain evidence="3">cv. Tatra</strain>
        <tissue evidence="2">Young leaves</tissue>
    </source>
</reference>
<protein>
    <submittedName>
        <fullName evidence="2">Uncharacterized protein</fullName>
    </submittedName>
</protein>
<name>A0A2K3K1P5_TRIPR</name>
<accession>A0A2K3K1P5</accession>
<dbReference type="EMBL" id="ASHM01082195">
    <property type="protein sequence ID" value="PNX60186.1"/>
    <property type="molecule type" value="Genomic_DNA"/>
</dbReference>
<sequence length="43" mass="4727">MRNFRPGSSNFHPGSRNFRPGRKKQQVSSVLPKPTPGAPIASH</sequence>
<evidence type="ECO:0000313" key="2">
    <source>
        <dbReference type="EMBL" id="PNX60186.1"/>
    </source>
</evidence>
<feature type="non-terminal residue" evidence="2">
    <location>
        <position position="43"/>
    </location>
</feature>
<gene>
    <name evidence="2" type="ORF">L195_g051798</name>
</gene>
<feature type="region of interest" description="Disordered" evidence="1">
    <location>
        <begin position="1"/>
        <end position="43"/>
    </location>
</feature>
<evidence type="ECO:0000313" key="3">
    <source>
        <dbReference type="Proteomes" id="UP000236291"/>
    </source>
</evidence>